<comment type="similarity">
    <text evidence="1">Belongs to the short-chain dehydrogenases/reductases (SDR) family.</text>
</comment>
<evidence type="ECO:0000313" key="4">
    <source>
        <dbReference type="EMBL" id="GLI00026.1"/>
    </source>
</evidence>
<dbReference type="SMART" id="SM00822">
    <property type="entry name" value="PKS_KR"/>
    <property type="match status" value="1"/>
</dbReference>
<dbReference type="Pfam" id="PF00106">
    <property type="entry name" value="adh_short"/>
    <property type="match status" value="1"/>
</dbReference>
<dbReference type="Proteomes" id="UP001144280">
    <property type="component" value="Unassembled WGS sequence"/>
</dbReference>
<sequence length="284" mass="29674">MNAPRKRSLAGKVVFVTGAARGIGEHTARVAAARGAKVALAGLEPSLLAPLANSLGGAWFECDVTDQAALSAAVAGTVERFGGIDAVVANAGIAPRGTVVVGDIESNVRAVEVNLIGVMRTVNATVPHVLANRGYYLLVSSAAAFTALPGMSAYCASKAGVEQYGNVMRLELAHRGVAVGTAHMSFVDTDMTRSAQADLPSFGEMLPKLPRPIGRFTSVEACARAFVDGIERRKRKVYVPRGMAGVQALRTVMLSPFSEFVIGRGARTAVPQMEDEVRALGGPR</sequence>
<dbReference type="InterPro" id="IPR002347">
    <property type="entry name" value="SDR_fam"/>
</dbReference>
<dbReference type="PANTHER" id="PTHR44196:SF1">
    <property type="entry name" value="DEHYDROGENASE_REDUCTASE SDR FAMILY MEMBER 7B"/>
    <property type="match status" value="1"/>
</dbReference>
<dbReference type="PROSITE" id="PS00061">
    <property type="entry name" value="ADH_SHORT"/>
    <property type="match status" value="1"/>
</dbReference>
<keyword evidence="5" id="KW-1185">Reference proteome</keyword>
<accession>A0ABQ5R0F3</accession>
<keyword evidence="2" id="KW-0560">Oxidoreductase</keyword>
<reference evidence="4" key="1">
    <citation type="submission" date="2022-12" db="EMBL/GenBank/DDBJ databases">
        <title>New Phytohabitans aurantiacus sp. RD004123 nov., an actinomycete isolated from soil.</title>
        <authorList>
            <person name="Triningsih D.W."/>
            <person name="Harunari E."/>
            <person name="Igarashi Y."/>
        </authorList>
    </citation>
    <scope>NUCLEOTIDE SEQUENCE</scope>
    <source>
        <strain evidence="4">RD004123</strain>
    </source>
</reference>
<proteinExistence type="inferred from homology"/>
<organism evidence="4 5">
    <name type="scientific">Phytohabitans aurantiacus</name>
    <dbReference type="NCBI Taxonomy" id="3016789"/>
    <lineage>
        <taxon>Bacteria</taxon>
        <taxon>Bacillati</taxon>
        <taxon>Actinomycetota</taxon>
        <taxon>Actinomycetes</taxon>
        <taxon>Micromonosporales</taxon>
        <taxon>Micromonosporaceae</taxon>
    </lineage>
</organism>
<evidence type="ECO:0000256" key="1">
    <source>
        <dbReference type="ARBA" id="ARBA00006484"/>
    </source>
</evidence>
<evidence type="ECO:0000256" key="2">
    <source>
        <dbReference type="ARBA" id="ARBA00023002"/>
    </source>
</evidence>
<dbReference type="InterPro" id="IPR057326">
    <property type="entry name" value="KR_dom"/>
</dbReference>
<dbReference type="CDD" id="cd05233">
    <property type="entry name" value="SDR_c"/>
    <property type="match status" value="1"/>
</dbReference>
<gene>
    <name evidence="4" type="ORF">Pa4123_53020</name>
</gene>
<dbReference type="EMBL" id="BSDI01000030">
    <property type="protein sequence ID" value="GLI00026.1"/>
    <property type="molecule type" value="Genomic_DNA"/>
</dbReference>
<dbReference type="InterPro" id="IPR036291">
    <property type="entry name" value="NAD(P)-bd_dom_sf"/>
</dbReference>
<feature type="domain" description="Ketoreductase" evidence="3">
    <location>
        <begin position="12"/>
        <end position="185"/>
    </location>
</feature>
<evidence type="ECO:0000313" key="5">
    <source>
        <dbReference type="Proteomes" id="UP001144280"/>
    </source>
</evidence>
<dbReference type="InterPro" id="IPR020904">
    <property type="entry name" value="Sc_DH/Rdtase_CS"/>
</dbReference>
<dbReference type="Gene3D" id="3.40.50.720">
    <property type="entry name" value="NAD(P)-binding Rossmann-like Domain"/>
    <property type="match status" value="1"/>
</dbReference>
<protein>
    <submittedName>
        <fullName evidence="4">Short-chain dehydrogenase</fullName>
    </submittedName>
</protein>
<dbReference type="SUPFAM" id="SSF51735">
    <property type="entry name" value="NAD(P)-binding Rossmann-fold domains"/>
    <property type="match status" value="1"/>
</dbReference>
<evidence type="ECO:0000259" key="3">
    <source>
        <dbReference type="SMART" id="SM00822"/>
    </source>
</evidence>
<dbReference type="NCBIfam" id="NF004526">
    <property type="entry name" value="PRK05872.1"/>
    <property type="match status" value="1"/>
</dbReference>
<comment type="caution">
    <text evidence="4">The sequence shown here is derived from an EMBL/GenBank/DDBJ whole genome shotgun (WGS) entry which is preliminary data.</text>
</comment>
<name>A0ABQ5R0F3_9ACTN</name>
<dbReference type="PRINTS" id="PR00081">
    <property type="entry name" value="GDHRDH"/>
</dbReference>
<dbReference type="PANTHER" id="PTHR44196">
    <property type="entry name" value="DEHYDROGENASE/REDUCTASE SDR FAMILY MEMBER 7B"/>
    <property type="match status" value="1"/>
</dbReference>
<dbReference type="RefSeq" id="WP_281900098.1">
    <property type="nucleotide sequence ID" value="NZ_BSDI01000030.1"/>
</dbReference>